<dbReference type="InterPro" id="IPR052548">
    <property type="entry name" value="Type_VII_TA_antitoxin"/>
</dbReference>
<organism evidence="2 3">
    <name type="scientific">Caldicellulosiruptor naganoensis</name>
    <dbReference type="NCBI Taxonomy" id="29324"/>
    <lineage>
        <taxon>Bacteria</taxon>
        <taxon>Bacillati</taxon>
        <taxon>Bacillota</taxon>
        <taxon>Bacillota incertae sedis</taxon>
        <taxon>Caldicellulosiruptorales</taxon>
        <taxon>Caldicellulosiruptoraceae</taxon>
        <taxon>Caldicellulosiruptor</taxon>
    </lineage>
</organism>
<keyword evidence="3" id="KW-1185">Reference proteome</keyword>
<dbReference type="CDD" id="cd05403">
    <property type="entry name" value="NT_KNTase_like"/>
    <property type="match status" value="1"/>
</dbReference>
<protein>
    <submittedName>
        <fullName evidence="2">Nucleotidyltransferase domain-containing protein</fullName>
    </submittedName>
</protein>
<evidence type="ECO:0000313" key="2">
    <source>
        <dbReference type="EMBL" id="WAM31127.1"/>
    </source>
</evidence>
<dbReference type="Pfam" id="PF18765">
    <property type="entry name" value="Polbeta"/>
    <property type="match status" value="1"/>
</dbReference>
<dbReference type="PANTHER" id="PTHR33933:SF3">
    <property type="entry name" value="PROTEIN ADENYLYLTRANSFERASE MJ0604-RELATED"/>
    <property type="match status" value="1"/>
</dbReference>
<dbReference type="InterPro" id="IPR043519">
    <property type="entry name" value="NT_sf"/>
</dbReference>
<dbReference type="InterPro" id="IPR041633">
    <property type="entry name" value="Polbeta"/>
</dbReference>
<proteinExistence type="predicted"/>
<dbReference type="PANTHER" id="PTHR33933">
    <property type="entry name" value="NUCLEOTIDYLTRANSFERASE"/>
    <property type="match status" value="1"/>
</dbReference>
<accession>A0ABY7BGX0</accession>
<dbReference type="SUPFAM" id="SSF81301">
    <property type="entry name" value="Nucleotidyltransferase"/>
    <property type="match status" value="1"/>
</dbReference>
<reference evidence="2" key="1">
    <citation type="submission" date="2022-12" db="EMBL/GenBank/DDBJ databases">
        <authorList>
            <person name="Bing R.G."/>
            <person name="Willard D.J."/>
            <person name="Manesh M.J.H."/>
            <person name="Laemthong T."/>
            <person name="Crosby J.R."/>
            <person name="Kelly R.M."/>
        </authorList>
    </citation>
    <scope>NUCLEOTIDE SEQUENCE</scope>
    <source>
        <strain evidence="2">DSM 8991</strain>
    </source>
</reference>
<dbReference type="EMBL" id="CP113864">
    <property type="protein sequence ID" value="WAM31127.1"/>
    <property type="molecule type" value="Genomic_DNA"/>
</dbReference>
<sequence>MKVETKKFGIEEEILDKIIEIFKKYKQVKKACIFGSRARGDFKKASDVDICIWLEDNGENPIYKIEDELEEVNTILLFDIVTFNSITKESLKESIMKEGVVIYERENSREV</sequence>
<dbReference type="Proteomes" id="UP001164745">
    <property type="component" value="Chromosome"/>
</dbReference>
<name>A0ABY7BGX0_9FIRM</name>
<dbReference type="RefSeq" id="WP_045165639.1">
    <property type="nucleotide sequence ID" value="NZ_CP113864.1"/>
</dbReference>
<evidence type="ECO:0000313" key="3">
    <source>
        <dbReference type="Proteomes" id="UP001164745"/>
    </source>
</evidence>
<evidence type="ECO:0000259" key="1">
    <source>
        <dbReference type="Pfam" id="PF18765"/>
    </source>
</evidence>
<feature type="domain" description="Polymerase beta nucleotidyltransferase" evidence="1">
    <location>
        <begin position="17"/>
        <end position="106"/>
    </location>
</feature>
<dbReference type="Gene3D" id="3.30.460.10">
    <property type="entry name" value="Beta Polymerase, domain 2"/>
    <property type="match status" value="1"/>
</dbReference>
<gene>
    <name evidence="2" type="ORF">OTJ99_001943</name>
</gene>